<dbReference type="GO" id="GO:0022857">
    <property type="term" value="F:transmembrane transporter activity"/>
    <property type="evidence" value="ECO:0007669"/>
    <property type="project" value="InterPro"/>
</dbReference>
<feature type="transmembrane region" description="Helical" evidence="3">
    <location>
        <begin position="198"/>
        <end position="220"/>
    </location>
</feature>
<organism evidence="5 6">
    <name type="scientific">Penicillium cinerascens</name>
    <dbReference type="NCBI Taxonomy" id="70096"/>
    <lineage>
        <taxon>Eukaryota</taxon>
        <taxon>Fungi</taxon>
        <taxon>Dikarya</taxon>
        <taxon>Ascomycota</taxon>
        <taxon>Pezizomycotina</taxon>
        <taxon>Eurotiomycetes</taxon>
        <taxon>Eurotiomycetidae</taxon>
        <taxon>Eurotiales</taxon>
        <taxon>Aspergillaceae</taxon>
        <taxon>Penicillium</taxon>
    </lineage>
</organism>
<accession>A0A9W9JEK1</accession>
<feature type="transmembrane region" description="Helical" evidence="3">
    <location>
        <begin position="282"/>
        <end position="300"/>
    </location>
</feature>
<evidence type="ECO:0000313" key="5">
    <source>
        <dbReference type="EMBL" id="KAJ5194822.1"/>
    </source>
</evidence>
<dbReference type="InterPro" id="IPR011701">
    <property type="entry name" value="MFS"/>
</dbReference>
<keyword evidence="3" id="KW-0472">Membrane</keyword>
<feature type="domain" description="Major facilitator superfamily (MFS) profile" evidence="4">
    <location>
        <begin position="39"/>
        <end position="439"/>
    </location>
</feature>
<dbReference type="GO" id="GO:0016020">
    <property type="term" value="C:membrane"/>
    <property type="evidence" value="ECO:0007669"/>
    <property type="project" value="UniProtKB-SubCell"/>
</dbReference>
<evidence type="ECO:0000256" key="2">
    <source>
        <dbReference type="ARBA" id="ARBA00006727"/>
    </source>
</evidence>
<feature type="transmembrane region" description="Helical" evidence="3">
    <location>
        <begin position="241"/>
        <end position="262"/>
    </location>
</feature>
<evidence type="ECO:0000256" key="1">
    <source>
        <dbReference type="ARBA" id="ARBA00004141"/>
    </source>
</evidence>
<dbReference type="PANTHER" id="PTHR11360">
    <property type="entry name" value="MONOCARBOXYLATE TRANSPORTER"/>
    <property type="match status" value="1"/>
</dbReference>
<proteinExistence type="inferred from homology"/>
<protein>
    <recommendedName>
        <fullName evidence="4">Major facilitator superfamily (MFS) profile domain-containing protein</fullName>
    </recommendedName>
</protein>
<feature type="transmembrane region" description="Helical" evidence="3">
    <location>
        <begin position="104"/>
        <end position="125"/>
    </location>
</feature>
<sequence length="442" mass="48101">MKSEVVTVPGPFTESADFSFENQASSAPSSPSVTEGSSQGLLQVLGVFLIIFNVGLNFAYGSFESFYALTYIPTFSASAISWIGTIQSWLLIVSGLISGPLFDLGYFSFMIGAGSFLAVFGFMMLSLSHQYYAIFLSQGVCMGLGFGLLYIPGITLISRSFVHKRAVALGFATSGAPAGGIIYTVMFDRLISKLSFAWTVRIMAFVMLSLFLIAAALLLSQGRSTTTISNNQRRKLIDMRALRDLPFWSFIAANFLMYLGYITPFYYIPTYAQTKLGTSRSLASYILIISQASSIVGRVGTTIFAHYYGSMMSWIFCGMLSGILCFAWISADTLLRFILFAAFYGGISGALIPLPPSVFFHVCPDIEILGTWLGMAQSISSFASLLGPPIAGALASIDSHGSADLNFLNIQLFGGITMSLGALELMLLWYLLWKIRDKKGLF</sequence>
<name>A0A9W9JEK1_9EURO</name>
<comment type="caution">
    <text evidence="5">The sequence shown here is derived from an EMBL/GenBank/DDBJ whole genome shotgun (WGS) entry which is preliminary data.</text>
</comment>
<reference evidence="5" key="1">
    <citation type="submission" date="2022-12" db="EMBL/GenBank/DDBJ databases">
        <authorList>
            <person name="Petersen C."/>
        </authorList>
    </citation>
    <scope>NUCLEOTIDE SEQUENCE</scope>
    <source>
        <strain evidence="5">IBT 15544</strain>
    </source>
</reference>
<dbReference type="AlphaFoldDB" id="A0A9W9JEK1"/>
<dbReference type="PROSITE" id="PS50850">
    <property type="entry name" value="MFS"/>
    <property type="match status" value="1"/>
</dbReference>
<keyword evidence="3" id="KW-0812">Transmembrane</keyword>
<dbReference type="SUPFAM" id="SSF103473">
    <property type="entry name" value="MFS general substrate transporter"/>
    <property type="match status" value="1"/>
</dbReference>
<dbReference type="GeneID" id="83182623"/>
<feature type="transmembrane region" description="Helical" evidence="3">
    <location>
        <begin position="337"/>
        <end position="360"/>
    </location>
</feature>
<feature type="transmembrane region" description="Helical" evidence="3">
    <location>
        <begin position="312"/>
        <end position="331"/>
    </location>
</feature>
<dbReference type="OrthoDB" id="41238at2759"/>
<keyword evidence="6" id="KW-1185">Reference proteome</keyword>
<dbReference type="RefSeq" id="XP_058305310.1">
    <property type="nucleotide sequence ID" value="XM_058455322.1"/>
</dbReference>
<feature type="transmembrane region" description="Helical" evidence="3">
    <location>
        <begin position="410"/>
        <end position="432"/>
    </location>
</feature>
<dbReference type="Proteomes" id="UP001150904">
    <property type="component" value="Unassembled WGS sequence"/>
</dbReference>
<evidence type="ECO:0000256" key="3">
    <source>
        <dbReference type="SAM" id="Phobius"/>
    </source>
</evidence>
<dbReference type="EMBL" id="JAPQKR010000015">
    <property type="protein sequence ID" value="KAJ5194822.1"/>
    <property type="molecule type" value="Genomic_DNA"/>
</dbReference>
<dbReference type="InterPro" id="IPR036259">
    <property type="entry name" value="MFS_trans_sf"/>
</dbReference>
<evidence type="ECO:0000259" key="4">
    <source>
        <dbReference type="PROSITE" id="PS50850"/>
    </source>
</evidence>
<feature type="transmembrane region" description="Helical" evidence="3">
    <location>
        <begin position="66"/>
        <end position="92"/>
    </location>
</feature>
<gene>
    <name evidence="5" type="ORF">N7498_008260</name>
</gene>
<reference evidence="5" key="2">
    <citation type="journal article" date="2023" name="IMA Fungus">
        <title>Comparative genomic study of the Penicillium genus elucidates a diverse pangenome and 15 lateral gene transfer events.</title>
        <authorList>
            <person name="Petersen C."/>
            <person name="Sorensen T."/>
            <person name="Nielsen M.R."/>
            <person name="Sondergaard T.E."/>
            <person name="Sorensen J.L."/>
            <person name="Fitzpatrick D.A."/>
            <person name="Frisvad J.C."/>
            <person name="Nielsen K.L."/>
        </authorList>
    </citation>
    <scope>NUCLEOTIDE SEQUENCE</scope>
    <source>
        <strain evidence="5">IBT 15544</strain>
    </source>
</reference>
<feature type="transmembrane region" description="Helical" evidence="3">
    <location>
        <begin position="131"/>
        <end position="154"/>
    </location>
</feature>
<evidence type="ECO:0000313" key="6">
    <source>
        <dbReference type="Proteomes" id="UP001150904"/>
    </source>
</evidence>
<dbReference type="PANTHER" id="PTHR11360:SF252">
    <property type="entry name" value="MAJOR FACILITATOR SUPERFAMILY (MFS) PROFILE DOMAIN-CONTAINING PROTEIN-RELATED"/>
    <property type="match status" value="1"/>
</dbReference>
<dbReference type="Pfam" id="PF07690">
    <property type="entry name" value="MFS_1"/>
    <property type="match status" value="1"/>
</dbReference>
<dbReference type="InterPro" id="IPR020846">
    <property type="entry name" value="MFS_dom"/>
</dbReference>
<dbReference type="Gene3D" id="1.20.1250.20">
    <property type="entry name" value="MFS general substrate transporter like domains"/>
    <property type="match status" value="2"/>
</dbReference>
<keyword evidence="3" id="KW-1133">Transmembrane helix</keyword>
<feature type="transmembrane region" description="Helical" evidence="3">
    <location>
        <begin position="40"/>
        <end position="60"/>
    </location>
</feature>
<feature type="transmembrane region" description="Helical" evidence="3">
    <location>
        <begin position="166"/>
        <end position="186"/>
    </location>
</feature>
<dbReference type="InterPro" id="IPR050327">
    <property type="entry name" value="Proton-linked_MCT"/>
</dbReference>
<comment type="similarity">
    <text evidence="2">Belongs to the major facilitator superfamily. Monocarboxylate porter (TC 2.A.1.13) family.</text>
</comment>
<comment type="subcellular location">
    <subcellularLocation>
        <location evidence="1">Membrane</location>
        <topology evidence="1">Multi-pass membrane protein</topology>
    </subcellularLocation>
</comment>